<dbReference type="PANTHER" id="PTHR43767:SF1">
    <property type="entry name" value="NONRIBOSOMAL PEPTIDE SYNTHASE PES1 (EUROFUNG)-RELATED"/>
    <property type="match status" value="1"/>
</dbReference>
<reference evidence="4 5" key="1">
    <citation type="journal article" date="2019" name="Int. J. Syst. Evol. Microbiol.">
        <title>The Global Catalogue of Microorganisms (GCM) 10K type strain sequencing project: providing services to taxonomists for standard genome sequencing and annotation.</title>
        <authorList>
            <consortium name="The Broad Institute Genomics Platform"/>
            <consortium name="The Broad Institute Genome Sequencing Center for Infectious Disease"/>
            <person name="Wu L."/>
            <person name="Ma J."/>
        </authorList>
    </citation>
    <scope>NUCLEOTIDE SEQUENCE [LARGE SCALE GENOMIC DNA]</scope>
    <source>
        <strain evidence="4 5">JCM 15933</strain>
    </source>
</reference>
<dbReference type="InterPro" id="IPR025110">
    <property type="entry name" value="AMP-bd_C"/>
</dbReference>
<proteinExistence type="predicted"/>
<dbReference type="Gene3D" id="3.40.50.12780">
    <property type="entry name" value="N-terminal domain of ligase-like"/>
    <property type="match status" value="1"/>
</dbReference>
<sequence>MTRPAAAAPLLVALSRALERQPDLALTLAGTPFTVAELDAASRRLAGFLADRVAPGDRVVVLARNGRLALLAWWATTLRGGFVVPLNTSNRGPILAHQVHDADPIAMILEDEFVPVMDDALAGTGLRVPVLVGAAEAGRPASGPVPAWATEVIDFDAAVAEGSALSTTPDLDAYATSHLIYTAGTTGPSKACMVSHGFAANMARQMHENLERRAGDVLWSAMPLFHMAAVGHVLGSLQLGSAMDIAQRFSVSGFWDEILRSRATMAALMGSMLPMIAGAAESEAARKAFGQLRVVSGSPVTADLAARWTERFGVERVGSGAYGMTEASLITFTPPGEYRAGTAGKVNESFEVRIVDKDDNPLPVGEVGEIVARPTRPAIMFNGYWRQPEKTLEVFRGLWFHCGDYGRLDEDGYLYFVDRGKDYLRRGGENISSFEIEGIVAAHPAVGEVAVHAVPSPLAEDDLKVTVVPAPGAQIDPAEFFAWLHPRVPRYAVPSHIEVRTELPKNAVGRVLKRVLRDEGVTPQTWSTDPRAVTGTSGAAGAGEQA</sequence>
<evidence type="ECO:0000313" key="4">
    <source>
        <dbReference type="EMBL" id="GAA1557069.1"/>
    </source>
</evidence>
<evidence type="ECO:0000259" key="3">
    <source>
        <dbReference type="Pfam" id="PF13193"/>
    </source>
</evidence>
<feature type="domain" description="AMP-binding enzyme C-terminal" evidence="3">
    <location>
        <begin position="435"/>
        <end position="509"/>
    </location>
</feature>
<evidence type="ECO:0000313" key="5">
    <source>
        <dbReference type="Proteomes" id="UP001501470"/>
    </source>
</evidence>
<dbReference type="Pfam" id="PF00501">
    <property type="entry name" value="AMP-binding"/>
    <property type="match status" value="1"/>
</dbReference>
<dbReference type="InterPro" id="IPR045851">
    <property type="entry name" value="AMP-bd_C_sf"/>
</dbReference>
<dbReference type="RefSeq" id="WP_344510883.1">
    <property type="nucleotide sequence ID" value="NZ_BAAAQD010000026.1"/>
</dbReference>
<protein>
    <submittedName>
        <fullName evidence="4">ATP-dependent acyl-CoA ligase</fullName>
    </submittedName>
</protein>
<dbReference type="Proteomes" id="UP001501470">
    <property type="component" value="Unassembled WGS sequence"/>
</dbReference>
<dbReference type="InterPro" id="IPR000873">
    <property type="entry name" value="AMP-dep_synth/lig_dom"/>
</dbReference>
<dbReference type="EMBL" id="BAAAQD010000026">
    <property type="protein sequence ID" value="GAA1557069.1"/>
    <property type="molecule type" value="Genomic_DNA"/>
</dbReference>
<feature type="compositionally biased region" description="Low complexity" evidence="1">
    <location>
        <begin position="532"/>
        <end position="546"/>
    </location>
</feature>
<dbReference type="Pfam" id="PF13193">
    <property type="entry name" value="AMP-binding_C"/>
    <property type="match status" value="1"/>
</dbReference>
<accession>A0ABN2CE75</accession>
<feature type="region of interest" description="Disordered" evidence="1">
    <location>
        <begin position="522"/>
        <end position="546"/>
    </location>
</feature>
<dbReference type="InterPro" id="IPR020845">
    <property type="entry name" value="AMP-binding_CS"/>
</dbReference>
<dbReference type="Gene3D" id="3.30.300.30">
    <property type="match status" value="1"/>
</dbReference>
<dbReference type="PROSITE" id="PS00455">
    <property type="entry name" value="AMP_BINDING"/>
    <property type="match status" value="1"/>
</dbReference>
<name>A0ABN2CE75_9ACTN</name>
<organism evidence="4 5">
    <name type="scientific">Dactylosporangium maewongense</name>
    <dbReference type="NCBI Taxonomy" id="634393"/>
    <lineage>
        <taxon>Bacteria</taxon>
        <taxon>Bacillati</taxon>
        <taxon>Actinomycetota</taxon>
        <taxon>Actinomycetes</taxon>
        <taxon>Micromonosporales</taxon>
        <taxon>Micromonosporaceae</taxon>
        <taxon>Dactylosporangium</taxon>
    </lineage>
</organism>
<comment type="caution">
    <text evidence="4">The sequence shown here is derived from an EMBL/GenBank/DDBJ whole genome shotgun (WGS) entry which is preliminary data.</text>
</comment>
<dbReference type="InterPro" id="IPR050237">
    <property type="entry name" value="ATP-dep_AMP-bd_enzyme"/>
</dbReference>
<dbReference type="SUPFAM" id="SSF56801">
    <property type="entry name" value="Acetyl-CoA synthetase-like"/>
    <property type="match status" value="1"/>
</dbReference>
<feature type="domain" description="AMP-dependent synthetase/ligase" evidence="2">
    <location>
        <begin position="16"/>
        <end position="385"/>
    </location>
</feature>
<evidence type="ECO:0000259" key="2">
    <source>
        <dbReference type="Pfam" id="PF00501"/>
    </source>
</evidence>
<evidence type="ECO:0000256" key="1">
    <source>
        <dbReference type="SAM" id="MobiDB-lite"/>
    </source>
</evidence>
<dbReference type="PANTHER" id="PTHR43767">
    <property type="entry name" value="LONG-CHAIN-FATTY-ACID--COA LIGASE"/>
    <property type="match status" value="1"/>
</dbReference>
<keyword evidence="4" id="KW-0436">Ligase</keyword>
<keyword evidence="5" id="KW-1185">Reference proteome</keyword>
<dbReference type="InterPro" id="IPR042099">
    <property type="entry name" value="ANL_N_sf"/>
</dbReference>
<gene>
    <name evidence="4" type="ORF">GCM10009827_092520</name>
</gene>
<dbReference type="GO" id="GO:0016874">
    <property type="term" value="F:ligase activity"/>
    <property type="evidence" value="ECO:0007669"/>
    <property type="project" value="UniProtKB-KW"/>
</dbReference>